<proteinExistence type="predicted"/>
<accession>A0A0B1SM68</accession>
<keyword evidence="3" id="KW-1185">Reference proteome</keyword>
<reference evidence="2 3" key="1">
    <citation type="submission" date="2014-03" db="EMBL/GenBank/DDBJ databases">
        <title>Draft genome of the hookworm Oesophagostomum dentatum.</title>
        <authorList>
            <person name="Mitreva M."/>
        </authorList>
    </citation>
    <scope>NUCLEOTIDE SEQUENCE [LARGE SCALE GENOMIC DNA]</scope>
    <source>
        <strain evidence="2 3">OD-Hann</strain>
    </source>
</reference>
<dbReference type="OrthoDB" id="5860093at2759"/>
<dbReference type="AlphaFoldDB" id="A0A0B1SM68"/>
<evidence type="ECO:0000313" key="3">
    <source>
        <dbReference type="Proteomes" id="UP000053660"/>
    </source>
</evidence>
<dbReference type="EMBL" id="KN565877">
    <property type="protein sequence ID" value="KHJ84981.1"/>
    <property type="molecule type" value="Genomic_DNA"/>
</dbReference>
<gene>
    <name evidence="2" type="ORF">OESDEN_15299</name>
</gene>
<evidence type="ECO:0000256" key="1">
    <source>
        <dbReference type="SAM" id="MobiDB-lite"/>
    </source>
</evidence>
<evidence type="ECO:0000313" key="2">
    <source>
        <dbReference type="EMBL" id="KHJ84981.1"/>
    </source>
</evidence>
<sequence>MECTPNKDEGRLPRRAQRDSGLGVFEGKPDENFMKFIRRFRREHKRVNHDDMTLAEILGDDHLSGRAENIFLTLPGAVKANGFEAMVYELGRLLANDSVAARMKGFIQLRSLRMQPRQDIKRTLLQNSKKSLLNMRRC</sequence>
<feature type="region of interest" description="Disordered" evidence="1">
    <location>
        <begin position="1"/>
        <end position="24"/>
    </location>
</feature>
<protein>
    <submittedName>
        <fullName evidence="2">Uncharacterized protein</fullName>
    </submittedName>
</protein>
<organism evidence="2 3">
    <name type="scientific">Oesophagostomum dentatum</name>
    <name type="common">Nodular worm</name>
    <dbReference type="NCBI Taxonomy" id="61180"/>
    <lineage>
        <taxon>Eukaryota</taxon>
        <taxon>Metazoa</taxon>
        <taxon>Ecdysozoa</taxon>
        <taxon>Nematoda</taxon>
        <taxon>Chromadorea</taxon>
        <taxon>Rhabditida</taxon>
        <taxon>Rhabditina</taxon>
        <taxon>Rhabditomorpha</taxon>
        <taxon>Strongyloidea</taxon>
        <taxon>Strongylidae</taxon>
        <taxon>Oesophagostomum</taxon>
    </lineage>
</organism>
<dbReference type="Proteomes" id="UP000053660">
    <property type="component" value="Unassembled WGS sequence"/>
</dbReference>
<name>A0A0B1SM68_OESDE</name>
<feature type="compositionally biased region" description="Basic and acidic residues" evidence="1">
    <location>
        <begin position="1"/>
        <end position="18"/>
    </location>
</feature>